<comment type="cofactor">
    <cofactor evidence="1">
        <name>pantetheine 4'-phosphate</name>
        <dbReference type="ChEBI" id="CHEBI:47942"/>
    </cofactor>
</comment>
<proteinExistence type="predicted"/>
<keyword evidence="5" id="KW-0045">Antibiotic biosynthesis</keyword>
<dbReference type="Pfam" id="PF00975">
    <property type="entry name" value="Thioesterase"/>
    <property type="match status" value="1"/>
</dbReference>
<dbReference type="GO" id="GO:0031177">
    <property type="term" value="F:phosphopantetheine binding"/>
    <property type="evidence" value="ECO:0007669"/>
    <property type="project" value="InterPro"/>
</dbReference>
<dbReference type="InterPro" id="IPR001031">
    <property type="entry name" value="Thioesterase"/>
</dbReference>
<dbReference type="InterPro" id="IPR018201">
    <property type="entry name" value="Ketoacyl_synth_AS"/>
</dbReference>
<keyword evidence="4 10" id="KW-0808">Transferase</keyword>
<dbReference type="FunFam" id="3.40.366.10:FF:000002">
    <property type="entry name" value="Probable polyketide synthase 2"/>
    <property type="match status" value="1"/>
</dbReference>
<dbReference type="EMBL" id="FPJO01000043">
    <property type="protein sequence ID" value="SFY44146.1"/>
    <property type="molecule type" value="Genomic_DNA"/>
</dbReference>
<protein>
    <submittedName>
        <fullName evidence="10">Acyl transferase domain-containing protein</fullName>
    </submittedName>
</protein>
<feature type="domain" description="Carrier" evidence="8">
    <location>
        <begin position="966"/>
        <end position="1041"/>
    </location>
</feature>
<dbReference type="InterPro" id="IPR016036">
    <property type="entry name" value="Malonyl_transacylase_ACP-bd"/>
</dbReference>
<reference evidence="10 11" key="1">
    <citation type="submission" date="2016-11" db="EMBL/GenBank/DDBJ databases">
        <authorList>
            <person name="Jaros S."/>
            <person name="Januszkiewicz K."/>
            <person name="Wedrychowicz H."/>
        </authorList>
    </citation>
    <scope>NUCLEOTIDE SEQUENCE [LARGE SCALE GENOMIC DNA]</scope>
    <source>
        <strain evidence="10 11">OK807</strain>
    </source>
</reference>
<dbReference type="Pfam" id="PF00698">
    <property type="entry name" value="Acyl_transf_1"/>
    <property type="match status" value="1"/>
</dbReference>
<evidence type="ECO:0000259" key="9">
    <source>
        <dbReference type="PROSITE" id="PS52004"/>
    </source>
</evidence>
<keyword evidence="2" id="KW-0596">Phosphopantetheine</keyword>
<dbReference type="Pfam" id="PF16197">
    <property type="entry name" value="KAsynt_C_assoc"/>
    <property type="match status" value="1"/>
</dbReference>
<evidence type="ECO:0000256" key="7">
    <source>
        <dbReference type="ARBA" id="ARBA00023315"/>
    </source>
</evidence>
<dbReference type="PROSITE" id="PS52004">
    <property type="entry name" value="KS3_2"/>
    <property type="match status" value="1"/>
</dbReference>
<dbReference type="FunFam" id="3.40.47.10:FF:000019">
    <property type="entry name" value="Polyketide synthase type I"/>
    <property type="match status" value="1"/>
</dbReference>
<dbReference type="InterPro" id="IPR020802">
    <property type="entry name" value="TesA-like"/>
</dbReference>
<dbReference type="SMART" id="SM00823">
    <property type="entry name" value="PKS_PP"/>
    <property type="match status" value="1"/>
</dbReference>
<dbReference type="PROSITE" id="PS00606">
    <property type="entry name" value="KS3_1"/>
    <property type="match status" value="1"/>
</dbReference>
<dbReference type="InterPro" id="IPR009081">
    <property type="entry name" value="PP-bd_ACP"/>
</dbReference>
<evidence type="ECO:0000256" key="5">
    <source>
        <dbReference type="ARBA" id="ARBA00023194"/>
    </source>
</evidence>
<dbReference type="InterPro" id="IPR016039">
    <property type="entry name" value="Thiolase-like"/>
</dbReference>
<dbReference type="PANTHER" id="PTHR43775">
    <property type="entry name" value="FATTY ACID SYNTHASE"/>
    <property type="match status" value="1"/>
</dbReference>
<dbReference type="InterPro" id="IPR020806">
    <property type="entry name" value="PKS_PP-bd"/>
</dbReference>
<feature type="domain" description="Ketosynthase family 3 (KS3)" evidence="9">
    <location>
        <begin position="34"/>
        <end position="459"/>
    </location>
</feature>
<dbReference type="InterPro" id="IPR014043">
    <property type="entry name" value="Acyl_transferase_dom"/>
</dbReference>
<evidence type="ECO:0000256" key="6">
    <source>
        <dbReference type="ARBA" id="ARBA00023268"/>
    </source>
</evidence>
<dbReference type="STRING" id="1893.SAMN02787144_10439"/>
<evidence type="ECO:0000256" key="2">
    <source>
        <dbReference type="ARBA" id="ARBA00022450"/>
    </source>
</evidence>
<dbReference type="Gene3D" id="3.40.47.10">
    <property type="match status" value="1"/>
</dbReference>
<evidence type="ECO:0000313" key="11">
    <source>
        <dbReference type="Proteomes" id="UP000181909"/>
    </source>
</evidence>
<dbReference type="GO" id="GO:0004315">
    <property type="term" value="F:3-oxoacyl-[acyl-carrier-protein] synthase activity"/>
    <property type="evidence" value="ECO:0007669"/>
    <property type="project" value="InterPro"/>
</dbReference>
<dbReference type="InterPro" id="IPR016035">
    <property type="entry name" value="Acyl_Trfase/lysoPLipase"/>
</dbReference>
<dbReference type="InterPro" id="IPR036736">
    <property type="entry name" value="ACP-like_sf"/>
</dbReference>
<dbReference type="InterPro" id="IPR001227">
    <property type="entry name" value="Ac_transferase_dom_sf"/>
</dbReference>
<dbReference type="SUPFAM" id="SSF53474">
    <property type="entry name" value="alpha/beta-Hydrolases"/>
    <property type="match status" value="1"/>
</dbReference>
<dbReference type="Gene3D" id="1.10.1200.10">
    <property type="entry name" value="ACP-like"/>
    <property type="match status" value="1"/>
</dbReference>
<dbReference type="SMART" id="SM00825">
    <property type="entry name" value="PKS_KS"/>
    <property type="match status" value="1"/>
</dbReference>
<dbReference type="PROSITE" id="PS50075">
    <property type="entry name" value="CARRIER"/>
    <property type="match status" value="1"/>
</dbReference>
<accession>A0A1K2F9E3</accession>
<dbReference type="SMART" id="SM00824">
    <property type="entry name" value="PKS_TE"/>
    <property type="match status" value="1"/>
</dbReference>
<dbReference type="InterPro" id="IPR020841">
    <property type="entry name" value="PKS_Beta-ketoAc_synthase_dom"/>
</dbReference>
<keyword evidence="6" id="KW-0511">Multifunctional enzyme</keyword>
<sequence>MDSGADQIVEALRSALVDNERLKLQNQRLADASTEPVAIVGMSCRLPGGADSPEALWQLVLDGRDAVSAVPTDRGWDPAWLRGPDEPADAPPSLEGGFVHDAPCFDPAPFGISPREALAMDPQQRLLLEATWEALERGGFDPTALKGTPTGVFVGCSASGYSATMYGDAQGSESYLLTGTAGGVLSGRISYAFGLEGPAVTVDTACSSSSVALHLAVQSLRKGECTLAVAGGAAVIATPGVFAEFSKQGGLAADGRCKAFADSADGTGWAEGTGMLLLERLSEARRNGHEVLAVIRGSAVNQDGASNGLTAPSGPAQRRVIRQALADARLTTADVDVVEAHGTGTTLGDPIEAQALLATYGQGRPEDRPLWLGSLKSNMGHPQATAGVAGVIKMVMAIRNGILPRTLHAEEPSTHVKWSAGAVRLLNEQQPWPETGRARRAGVSSFGMSGTNVHLIVEEAPEEDPATPGREPRTAATGDGASVVPWVLSAKTEKALRAQAGRLLDRVREDAGTSLTDIGYSLALTRTAFSHRAAVVAGERADFVAALESLAEGTPAATAMSGLAGRGTRPVFVFPGQGAQWAGMAVGLLEFSPVFAARMAECAAALEPYVDWSLLDVVRGVDGAPGLDRVDVVQPVLWAVMVSLAEVWRSYGVEPAAVIGHSQGEIAAAAVAGILSLGDAAKVVALRSRAIIALAGRGGMVSVAQPAAWTREKIAAWDGRISIAAVNGPSSVVVSGDPEALDELVTDCHTNDIRARKIDVDYASHSAHVEEIEAELAKLLVGIAPQTGGTALYSSLTGGLLDGTEMGAGYWYDNLRETVEFEQATRAALADGHSAFIEVSPHPVLAIGLQGTIENVGADAAVLGTLRRHEGGQDRFLTSLAEAHCHGTTVDWTAVFANTGATRVPLPTYAFQRTHYWPAPPAPGTFFSAPAPSGESVETIDDDEAAQASEEFAARLRDTPAAERHWLLVGLVTQHAAAVLGHDSADAIEKDTNFLEQGFDSLTALRMRNNLQKVLGVTLSPTLLFDHSTPVRLARHLAERLLGAEAGAGGDEAADEPPQPGANGLLGQLFRQSRDIGRPVEYTELLINLASFRPTYEDHTSLETPHRAVPLGRTGGEEAARPALISCCTMSMLSGAHEYARLAAGFRGVRDVYALPHPGFGAGQDLPASRDTLLRTHADTVLRTVGDRPFVLTGHSGGAMVANVLSLELARQGRAPEAVVLMDSYPVDSEVLVNWIPQMLDGMVERDSAYTPMDDYRTTAWAAYLQFFFDWKAQPLDVPTLLVRAADPLGTIPEDADWRAQWPYPHDVVDVPGDHFTMLGDHSEDVAKRIQEWLNDQGL</sequence>
<dbReference type="GO" id="GO:0033068">
    <property type="term" value="P:macrolide biosynthetic process"/>
    <property type="evidence" value="ECO:0007669"/>
    <property type="project" value="UniProtKB-ARBA"/>
</dbReference>
<name>A0A1K2F9E3_STRAR</name>
<dbReference type="InterPro" id="IPR050091">
    <property type="entry name" value="PKS_NRPS_Biosynth_Enz"/>
</dbReference>
<dbReference type="PANTHER" id="PTHR43775:SF51">
    <property type="entry name" value="INACTIVE PHENOLPHTHIOCEROL SYNTHESIS POLYKETIDE SYNTHASE TYPE I PKS1-RELATED"/>
    <property type="match status" value="1"/>
</dbReference>
<evidence type="ECO:0000256" key="3">
    <source>
        <dbReference type="ARBA" id="ARBA00022553"/>
    </source>
</evidence>
<dbReference type="Pfam" id="PF00550">
    <property type="entry name" value="PP-binding"/>
    <property type="match status" value="1"/>
</dbReference>
<dbReference type="Gene3D" id="3.40.50.1820">
    <property type="entry name" value="alpha/beta hydrolase"/>
    <property type="match status" value="1"/>
</dbReference>
<dbReference type="InterPro" id="IPR015083">
    <property type="entry name" value="NorB/c/GfsB-D-like_docking"/>
</dbReference>
<dbReference type="Pfam" id="PF08990">
    <property type="entry name" value="Docking"/>
    <property type="match status" value="1"/>
</dbReference>
<dbReference type="SUPFAM" id="SSF53901">
    <property type="entry name" value="Thiolase-like"/>
    <property type="match status" value="1"/>
</dbReference>
<evidence type="ECO:0000256" key="4">
    <source>
        <dbReference type="ARBA" id="ARBA00022679"/>
    </source>
</evidence>
<dbReference type="InterPro" id="IPR014031">
    <property type="entry name" value="Ketoacyl_synth_C"/>
</dbReference>
<dbReference type="FunFam" id="1.10.1200.10:FF:000007">
    <property type="entry name" value="Probable polyketide synthase pks17"/>
    <property type="match status" value="1"/>
</dbReference>
<organism evidence="10 11">
    <name type="scientific">Streptomyces atratus</name>
    <dbReference type="NCBI Taxonomy" id="1893"/>
    <lineage>
        <taxon>Bacteria</taxon>
        <taxon>Bacillati</taxon>
        <taxon>Actinomycetota</taxon>
        <taxon>Actinomycetes</taxon>
        <taxon>Kitasatosporales</taxon>
        <taxon>Streptomycetaceae</taxon>
        <taxon>Streptomyces</taxon>
    </lineage>
</organism>
<evidence type="ECO:0000313" key="10">
    <source>
        <dbReference type="EMBL" id="SFY44146.1"/>
    </source>
</evidence>
<keyword evidence="3" id="KW-0597">Phosphoprotein</keyword>
<dbReference type="InterPro" id="IPR014030">
    <property type="entry name" value="Ketoacyl_synth_N"/>
</dbReference>
<evidence type="ECO:0000256" key="1">
    <source>
        <dbReference type="ARBA" id="ARBA00001957"/>
    </source>
</evidence>
<dbReference type="SUPFAM" id="SSF52151">
    <property type="entry name" value="FabD/lysophospholipase-like"/>
    <property type="match status" value="1"/>
</dbReference>
<evidence type="ECO:0000259" key="8">
    <source>
        <dbReference type="PROSITE" id="PS50075"/>
    </source>
</evidence>
<dbReference type="InterPro" id="IPR029058">
    <property type="entry name" value="AB_hydrolase_fold"/>
</dbReference>
<dbReference type="Proteomes" id="UP000181909">
    <property type="component" value="Unassembled WGS sequence"/>
</dbReference>
<dbReference type="InterPro" id="IPR032821">
    <property type="entry name" value="PKS_assoc"/>
</dbReference>
<dbReference type="Gene3D" id="3.30.70.3290">
    <property type="match status" value="1"/>
</dbReference>
<dbReference type="SMART" id="SM00827">
    <property type="entry name" value="PKS_AT"/>
    <property type="match status" value="1"/>
</dbReference>
<dbReference type="OrthoDB" id="9778690at2"/>
<dbReference type="SMART" id="SM01294">
    <property type="entry name" value="PKS_PP_betabranch"/>
    <property type="match status" value="1"/>
</dbReference>
<dbReference type="SUPFAM" id="SSF55048">
    <property type="entry name" value="Probable ACP-binding domain of malonyl-CoA ACP transacylase"/>
    <property type="match status" value="1"/>
</dbReference>
<dbReference type="Gene3D" id="3.40.366.10">
    <property type="entry name" value="Malonyl-Coenzyme A Acyl Carrier Protein, domain 2"/>
    <property type="match status" value="1"/>
</dbReference>
<gene>
    <name evidence="10" type="ORF">SAMN02787144_10439</name>
</gene>
<dbReference type="GO" id="GO:0004312">
    <property type="term" value="F:fatty acid synthase activity"/>
    <property type="evidence" value="ECO:0007669"/>
    <property type="project" value="TreeGrafter"/>
</dbReference>
<dbReference type="Pfam" id="PF02801">
    <property type="entry name" value="Ketoacyl-synt_C"/>
    <property type="match status" value="1"/>
</dbReference>
<dbReference type="Pfam" id="PF00109">
    <property type="entry name" value="ketoacyl-synt"/>
    <property type="match status" value="1"/>
</dbReference>
<dbReference type="GO" id="GO:0006633">
    <property type="term" value="P:fatty acid biosynthetic process"/>
    <property type="evidence" value="ECO:0007669"/>
    <property type="project" value="InterPro"/>
</dbReference>
<dbReference type="CDD" id="cd00833">
    <property type="entry name" value="PKS"/>
    <property type="match status" value="1"/>
</dbReference>
<keyword evidence="7" id="KW-0012">Acyltransferase</keyword>